<feature type="domain" description="Glycoside hydrolase family 9" evidence="11">
    <location>
        <begin position="57"/>
        <end position="509"/>
    </location>
</feature>
<proteinExistence type="inferred from homology"/>
<comment type="similarity">
    <text evidence="2 9">Belongs to the glycosyl hydrolase 9 (cellulase E) family.</text>
</comment>
<protein>
    <recommendedName>
        <fullName evidence="3">cellulase</fullName>
        <ecNumber evidence="3">3.2.1.4</ecNumber>
    </recommendedName>
</protein>
<dbReference type="AlphaFoldDB" id="A0A8J6BFQ3"/>
<reference evidence="12" key="2">
    <citation type="submission" date="2021-02" db="EMBL/GenBank/DDBJ databases">
        <authorList>
            <person name="Kimball J.A."/>
            <person name="Haas M.W."/>
            <person name="Macchietto M."/>
            <person name="Kono T."/>
            <person name="Duquette J."/>
            <person name="Shao M."/>
        </authorList>
    </citation>
    <scope>NUCLEOTIDE SEQUENCE</scope>
    <source>
        <tissue evidence="12">Fresh leaf tissue</tissue>
    </source>
</reference>
<dbReference type="PROSITE" id="PS00592">
    <property type="entry name" value="GH9_2"/>
    <property type="match status" value="1"/>
</dbReference>
<evidence type="ECO:0000256" key="6">
    <source>
        <dbReference type="ARBA" id="ARBA00023277"/>
    </source>
</evidence>
<evidence type="ECO:0000259" key="11">
    <source>
        <dbReference type="Pfam" id="PF00759"/>
    </source>
</evidence>
<keyword evidence="6 9" id="KW-0119">Carbohydrate metabolism</keyword>
<dbReference type="EC" id="3.2.1.4" evidence="3"/>
<comment type="catalytic activity">
    <reaction evidence="1">
        <text>Endohydrolysis of (1-&gt;4)-beta-D-glucosidic linkages in cellulose, lichenin and cereal beta-D-glucans.</text>
        <dbReference type="EC" id="3.2.1.4"/>
    </reaction>
</comment>
<sequence length="535" mass="57115">MMANNMALKVWVVAATMALLLLFAAGAAAGLLGVGVGAEEDGGGDGAGLELGGSPDYGDALTKAILFFEGQRSGRLPANQRATWREDSALTDGREENVNLTGGYYDAGDNVKFGYPMAFTVTLLGWSAVEYRDAVAAVGQLSNLREAIRWGADFLLRAHTSPTTLYTQIGDGNADHQCWERPEDMDTPRTLYKITRDSPGSEAAAEAAAALAAAYMALKDDDGGDAAAFASRLLAASRSLFDFANNFRGSFQSSCPFYCSYSGFQDELLWASAWLYRATRDAKYLDFLSNNQGSSNPVNEFSWDNKYAGAQMLAAQEYLGGKTDLARYKANLDSFVCALMPNSGNVQIRTTPGGLLFTRDSVNLQYATTATLVLSIYSKVLKSSGSGGVSCSAATFSPDQISSFAASQVDYILGKNPLSMSYMVGFSTKFPRRIHHRGASIPSIKVLSRKVTCKEGFSSWFPTNDPNPNIHVGAIVGGPDGNDQFSDNRGDSSHSEPATYINAAFVGACAAAMGQKQVVKLEVPVDNLASMASSY</sequence>
<dbReference type="Proteomes" id="UP000729402">
    <property type="component" value="Unassembled WGS sequence"/>
</dbReference>
<evidence type="ECO:0000313" key="13">
    <source>
        <dbReference type="Proteomes" id="UP000729402"/>
    </source>
</evidence>
<evidence type="ECO:0000256" key="8">
    <source>
        <dbReference type="ARBA" id="ARBA00023326"/>
    </source>
</evidence>
<evidence type="ECO:0000313" key="12">
    <source>
        <dbReference type="EMBL" id="KAG8087207.1"/>
    </source>
</evidence>
<dbReference type="Pfam" id="PF00759">
    <property type="entry name" value="Glyco_hydro_9"/>
    <property type="match status" value="1"/>
</dbReference>
<evidence type="ECO:0000256" key="3">
    <source>
        <dbReference type="ARBA" id="ARBA00012601"/>
    </source>
</evidence>
<evidence type="ECO:0000256" key="9">
    <source>
        <dbReference type="PROSITE-ProRule" id="PRU10059"/>
    </source>
</evidence>
<name>A0A8J6BFQ3_ZIZPA</name>
<keyword evidence="13" id="KW-1185">Reference proteome</keyword>
<dbReference type="InterPro" id="IPR001701">
    <property type="entry name" value="Glyco_hydro_9"/>
</dbReference>
<comment type="caution">
    <text evidence="12">The sequence shown here is derived from an EMBL/GenBank/DDBJ whole genome shotgun (WGS) entry which is preliminary data.</text>
</comment>
<evidence type="ECO:0000256" key="4">
    <source>
        <dbReference type="ARBA" id="ARBA00022801"/>
    </source>
</evidence>
<evidence type="ECO:0000256" key="5">
    <source>
        <dbReference type="ARBA" id="ARBA00023001"/>
    </source>
</evidence>
<feature type="active site" evidence="9">
    <location>
        <position position="435"/>
    </location>
</feature>
<organism evidence="12 13">
    <name type="scientific">Zizania palustris</name>
    <name type="common">Northern wild rice</name>
    <dbReference type="NCBI Taxonomy" id="103762"/>
    <lineage>
        <taxon>Eukaryota</taxon>
        <taxon>Viridiplantae</taxon>
        <taxon>Streptophyta</taxon>
        <taxon>Embryophyta</taxon>
        <taxon>Tracheophyta</taxon>
        <taxon>Spermatophyta</taxon>
        <taxon>Magnoliopsida</taxon>
        <taxon>Liliopsida</taxon>
        <taxon>Poales</taxon>
        <taxon>Poaceae</taxon>
        <taxon>BOP clade</taxon>
        <taxon>Oryzoideae</taxon>
        <taxon>Oryzeae</taxon>
        <taxon>Zizaniinae</taxon>
        <taxon>Zizania</taxon>
    </lineage>
</organism>
<keyword evidence="5" id="KW-0136">Cellulose degradation</keyword>
<dbReference type="OrthoDB" id="10257085at2759"/>
<dbReference type="PANTHER" id="PTHR22298">
    <property type="entry name" value="ENDO-1,4-BETA-GLUCANASE"/>
    <property type="match status" value="1"/>
</dbReference>
<evidence type="ECO:0000256" key="10">
    <source>
        <dbReference type="SAM" id="SignalP"/>
    </source>
</evidence>
<gene>
    <name evidence="12" type="ORF">GUJ93_ZPchr0010g8330</name>
</gene>
<keyword evidence="8 9" id="KW-0624">Polysaccharide degradation</keyword>
<feature type="chain" id="PRO_5035309230" description="cellulase" evidence="10">
    <location>
        <begin position="30"/>
        <end position="535"/>
    </location>
</feature>
<accession>A0A8J6BFQ3</accession>
<dbReference type="EMBL" id="JAAALK010000082">
    <property type="protein sequence ID" value="KAG8087207.1"/>
    <property type="molecule type" value="Genomic_DNA"/>
</dbReference>
<dbReference type="InterPro" id="IPR018221">
    <property type="entry name" value="Glyco_hydro_9_His_AS"/>
</dbReference>
<evidence type="ECO:0000256" key="7">
    <source>
        <dbReference type="ARBA" id="ARBA00023295"/>
    </source>
</evidence>
<keyword evidence="7 9" id="KW-0326">Glycosidase</keyword>
<keyword evidence="10" id="KW-0732">Signal</keyword>
<dbReference type="GO" id="GO:0008810">
    <property type="term" value="F:cellulase activity"/>
    <property type="evidence" value="ECO:0007669"/>
    <property type="project" value="UniProtKB-EC"/>
</dbReference>
<keyword evidence="4 9" id="KW-0378">Hydrolase</keyword>
<reference evidence="12" key="1">
    <citation type="journal article" date="2021" name="bioRxiv">
        <title>Whole Genome Assembly and Annotation of Northern Wild Rice, Zizania palustris L., Supports a Whole Genome Duplication in the Zizania Genus.</title>
        <authorList>
            <person name="Haas M."/>
            <person name="Kono T."/>
            <person name="Macchietto M."/>
            <person name="Millas R."/>
            <person name="McGilp L."/>
            <person name="Shao M."/>
            <person name="Duquette J."/>
            <person name="Hirsch C.N."/>
            <person name="Kimball J."/>
        </authorList>
    </citation>
    <scope>NUCLEOTIDE SEQUENCE</scope>
    <source>
        <tissue evidence="12">Fresh leaf tissue</tissue>
    </source>
</reference>
<evidence type="ECO:0000256" key="2">
    <source>
        <dbReference type="ARBA" id="ARBA00007072"/>
    </source>
</evidence>
<dbReference type="GO" id="GO:0030245">
    <property type="term" value="P:cellulose catabolic process"/>
    <property type="evidence" value="ECO:0007669"/>
    <property type="project" value="UniProtKB-KW"/>
</dbReference>
<feature type="signal peptide" evidence="10">
    <location>
        <begin position="1"/>
        <end position="29"/>
    </location>
</feature>
<evidence type="ECO:0000256" key="1">
    <source>
        <dbReference type="ARBA" id="ARBA00000966"/>
    </source>
</evidence>
<dbReference type="FunFam" id="1.50.10.10:FF:000020">
    <property type="entry name" value="Endoglucanase"/>
    <property type="match status" value="1"/>
</dbReference>